<comment type="caution">
    <text evidence="3">The sequence shown here is derived from an EMBL/GenBank/DDBJ whole genome shotgun (WGS) entry which is preliminary data.</text>
</comment>
<dbReference type="SUPFAM" id="SSF81324">
    <property type="entry name" value="Voltage-gated potassium channels"/>
    <property type="match status" value="1"/>
</dbReference>
<keyword evidence="4" id="KW-1185">Reference proteome</keyword>
<gene>
    <name evidence="3" type="ORF">ACFQ34_01990</name>
</gene>
<dbReference type="RefSeq" id="WP_132975611.1">
    <property type="nucleotide sequence ID" value="NZ_BAABKS010000017.1"/>
</dbReference>
<keyword evidence="1" id="KW-0812">Transmembrane</keyword>
<feature type="transmembrane region" description="Helical" evidence="1">
    <location>
        <begin position="30"/>
        <end position="49"/>
    </location>
</feature>
<feature type="transmembrane region" description="Helical" evidence="1">
    <location>
        <begin position="125"/>
        <end position="146"/>
    </location>
</feature>
<accession>A0ABW3VAB2</accession>
<dbReference type="Pfam" id="PF07885">
    <property type="entry name" value="Ion_trans_2"/>
    <property type="match status" value="1"/>
</dbReference>
<dbReference type="Gene3D" id="1.10.287.70">
    <property type="match status" value="1"/>
</dbReference>
<dbReference type="InterPro" id="IPR013099">
    <property type="entry name" value="K_chnl_dom"/>
</dbReference>
<keyword evidence="3" id="KW-0406">Ion transport</keyword>
<reference evidence="4" key="1">
    <citation type="journal article" date="2019" name="Int. J. Syst. Evol. Microbiol.">
        <title>The Global Catalogue of Microorganisms (GCM) 10K type strain sequencing project: providing services to taxonomists for standard genome sequencing and annotation.</title>
        <authorList>
            <consortium name="The Broad Institute Genomics Platform"/>
            <consortium name="The Broad Institute Genome Sequencing Center for Infectious Disease"/>
            <person name="Wu L."/>
            <person name="Ma J."/>
        </authorList>
    </citation>
    <scope>NUCLEOTIDE SEQUENCE [LARGE SCALE GENOMIC DNA]</scope>
    <source>
        <strain evidence="4">CCUG 49018</strain>
    </source>
</reference>
<evidence type="ECO:0000259" key="2">
    <source>
        <dbReference type="Pfam" id="PF07885"/>
    </source>
</evidence>
<dbReference type="GO" id="GO:0034220">
    <property type="term" value="P:monoatomic ion transmembrane transport"/>
    <property type="evidence" value="ECO:0007669"/>
    <property type="project" value="UniProtKB-KW"/>
</dbReference>
<dbReference type="Proteomes" id="UP001597182">
    <property type="component" value="Unassembled WGS sequence"/>
</dbReference>
<name>A0ABW3VAB2_9PSEU</name>
<keyword evidence="1" id="KW-0472">Membrane</keyword>
<feature type="domain" description="Potassium channel" evidence="2">
    <location>
        <begin position="73"/>
        <end position="145"/>
    </location>
</feature>
<keyword evidence="1" id="KW-1133">Transmembrane helix</keyword>
<dbReference type="EMBL" id="JBHTMB010000012">
    <property type="protein sequence ID" value="MFD1232044.1"/>
    <property type="molecule type" value="Genomic_DNA"/>
</dbReference>
<evidence type="ECO:0000313" key="4">
    <source>
        <dbReference type="Proteomes" id="UP001597182"/>
    </source>
</evidence>
<feature type="transmembrane region" description="Helical" evidence="1">
    <location>
        <begin position="61"/>
        <end position="83"/>
    </location>
</feature>
<protein>
    <submittedName>
        <fullName evidence="3">Potassium channel family protein</fullName>
    </submittedName>
</protein>
<keyword evidence="3" id="KW-0813">Transport</keyword>
<proteinExistence type="predicted"/>
<organism evidence="3 4">
    <name type="scientific">Pseudonocardia benzenivorans</name>
    <dbReference type="NCBI Taxonomy" id="228005"/>
    <lineage>
        <taxon>Bacteria</taxon>
        <taxon>Bacillati</taxon>
        <taxon>Actinomycetota</taxon>
        <taxon>Actinomycetes</taxon>
        <taxon>Pseudonocardiales</taxon>
        <taxon>Pseudonocardiaceae</taxon>
        <taxon>Pseudonocardia</taxon>
    </lineage>
</organism>
<evidence type="ECO:0000313" key="3">
    <source>
        <dbReference type="EMBL" id="MFD1232044.1"/>
    </source>
</evidence>
<sequence length="163" mass="17141">MTIASAVVAAFLLVVYYRAPLDGKLDGTVIFWLAVGLVGLGLALAWQVRAIMTSDTPRLRAAATVAVGLPFLLLLYAATYAVMSENAPACFTQPLDRTGALYYTMTVFTTVGFGDITPTTGATRILTMTQMAVGLLAVGVVAKLLLGAVDVAERRRTGAGPDR</sequence>
<keyword evidence="3" id="KW-0407">Ion channel</keyword>
<evidence type="ECO:0000256" key="1">
    <source>
        <dbReference type="SAM" id="Phobius"/>
    </source>
</evidence>